<feature type="region of interest" description="Disordered" evidence="1">
    <location>
        <begin position="1"/>
        <end position="59"/>
    </location>
</feature>
<comment type="caution">
    <text evidence="2">The sequence shown here is derived from an EMBL/GenBank/DDBJ whole genome shotgun (WGS) entry which is preliminary data.</text>
</comment>
<name>A0AAW1WW70_RUBAR</name>
<reference evidence="2 3" key="1">
    <citation type="journal article" date="2023" name="G3 (Bethesda)">
        <title>A chromosome-length genome assembly and annotation of blackberry (Rubus argutus, cv. 'Hillquist').</title>
        <authorList>
            <person name="Bruna T."/>
            <person name="Aryal R."/>
            <person name="Dudchenko O."/>
            <person name="Sargent D.J."/>
            <person name="Mead D."/>
            <person name="Buti M."/>
            <person name="Cavallini A."/>
            <person name="Hytonen T."/>
            <person name="Andres J."/>
            <person name="Pham M."/>
            <person name="Weisz D."/>
            <person name="Mascagni F."/>
            <person name="Usai G."/>
            <person name="Natali L."/>
            <person name="Bassil N."/>
            <person name="Fernandez G.E."/>
            <person name="Lomsadze A."/>
            <person name="Armour M."/>
            <person name="Olukolu B."/>
            <person name="Poorten T."/>
            <person name="Britton C."/>
            <person name="Davik J."/>
            <person name="Ashrafi H."/>
            <person name="Aiden E.L."/>
            <person name="Borodovsky M."/>
            <person name="Worthington M."/>
        </authorList>
    </citation>
    <scope>NUCLEOTIDE SEQUENCE [LARGE SCALE GENOMIC DNA]</scope>
    <source>
        <strain evidence="2">PI 553951</strain>
    </source>
</reference>
<protein>
    <submittedName>
        <fullName evidence="2">Uncharacterized protein</fullName>
    </submittedName>
</protein>
<dbReference type="AlphaFoldDB" id="A0AAW1WW70"/>
<proteinExistence type="predicted"/>
<organism evidence="2 3">
    <name type="scientific">Rubus argutus</name>
    <name type="common">Southern blackberry</name>
    <dbReference type="NCBI Taxonomy" id="59490"/>
    <lineage>
        <taxon>Eukaryota</taxon>
        <taxon>Viridiplantae</taxon>
        <taxon>Streptophyta</taxon>
        <taxon>Embryophyta</taxon>
        <taxon>Tracheophyta</taxon>
        <taxon>Spermatophyta</taxon>
        <taxon>Magnoliopsida</taxon>
        <taxon>eudicotyledons</taxon>
        <taxon>Gunneridae</taxon>
        <taxon>Pentapetalae</taxon>
        <taxon>rosids</taxon>
        <taxon>fabids</taxon>
        <taxon>Rosales</taxon>
        <taxon>Rosaceae</taxon>
        <taxon>Rosoideae</taxon>
        <taxon>Rosoideae incertae sedis</taxon>
        <taxon>Rubus</taxon>
    </lineage>
</organism>
<sequence length="237" mass="26936">MAPNRNQIVPLPTTGVEEPSAPPPNTVNSPKSKKAKPKRKRQEKPQEKPNVKPVKSTLNHGSEIILKNLRSQFSKPLMERSIRLDMNREQNPTNRTPWLQQIQPVAPWPSPCRSNYHRELHPHTNPKFITTTTTQAIKSLHHLQIPNSKQNPSAPILHLCPIHGLNQFRHTRHQTNPDHKAFTVTCKHKKPNQPQPKARPCHTAVPSPLLWLNPKPPASHHPNPRRAPLSSPLQGRN</sequence>
<feature type="compositionally biased region" description="Basic residues" evidence="1">
    <location>
        <begin position="31"/>
        <end position="42"/>
    </location>
</feature>
<dbReference type="Proteomes" id="UP001457282">
    <property type="component" value="Unassembled WGS sequence"/>
</dbReference>
<evidence type="ECO:0000256" key="1">
    <source>
        <dbReference type="SAM" id="MobiDB-lite"/>
    </source>
</evidence>
<accession>A0AAW1WW70</accession>
<keyword evidence="3" id="KW-1185">Reference proteome</keyword>
<gene>
    <name evidence="2" type="ORF">M0R45_026159</name>
</gene>
<evidence type="ECO:0000313" key="3">
    <source>
        <dbReference type="Proteomes" id="UP001457282"/>
    </source>
</evidence>
<evidence type="ECO:0000313" key="2">
    <source>
        <dbReference type="EMBL" id="KAK9929049.1"/>
    </source>
</evidence>
<feature type="region of interest" description="Disordered" evidence="1">
    <location>
        <begin position="188"/>
        <end position="237"/>
    </location>
</feature>
<dbReference type="EMBL" id="JBEDUW010000005">
    <property type="protein sequence ID" value="KAK9929049.1"/>
    <property type="molecule type" value="Genomic_DNA"/>
</dbReference>